<accession>A0A5J4P9A8</accession>
<dbReference type="AlphaFoldDB" id="A0A5J4P9A8"/>
<gene>
    <name evidence="1" type="ORF">EZS27_042809</name>
</gene>
<organism evidence="1">
    <name type="scientific">termite gut metagenome</name>
    <dbReference type="NCBI Taxonomy" id="433724"/>
    <lineage>
        <taxon>unclassified sequences</taxon>
        <taxon>metagenomes</taxon>
        <taxon>organismal metagenomes</taxon>
    </lineage>
</organism>
<comment type="caution">
    <text evidence="1">The sequence shown here is derived from an EMBL/GenBank/DDBJ whole genome shotgun (WGS) entry which is preliminary data.</text>
</comment>
<dbReference type="GO" id="GO:0016779">
    <property type="term" value="F:nucleotidyltransferase activity"/>
    <property type="evidence" value="ECO:0007669"/>
    <property type="project" value="UniProtKB-KW"/>
</dbReference>
<dbReference type="EMBL" id="SNRY01010616">
    <property type="protein sequence ID" value="KAA6305538.1"/>
    <property type="molecule type" value="Genomic_DNA"/>
</dbReference>
<protein>
    <submittedName>
        <fullName evidence="1">DNA primase</fullName>
        <ecNumber evidence="1">2.7.7.-</ecNumber>
    </submittedName>
</protein>
<reference evidence="1" key="1">
    <citation type="submission" date="2019-03" db="EMBL/GenBank/DDBJ databases">
        <title>Single cell metagenomics reveals metabolic interactions within the superorganism composed of flagellate Streblomastix strix and complex community of Bacteroidetes bacteria on its surface.</title>
        <authorList>
            <person name="Treitli S.C."/>
            <person name="Kolisko M."/>
            <person name="Husnik F."/>
            <person name="Keeling P."/>
            <person name="Hampl V."/>
        </authorList>
    </citation>
    <scope>NUCLEOTIDE SEQUENCE</scope>
    <source>
        <strain evidence="1">STM</strain>
    </source>
</reference>
<proteinExistence type="predicted"/>
<sequence>DAIVKEELKHIMHTLQDPETARDSKKYNAVMQRYKELKEIQSFMAKRLGERVVLPK</sequence>
<evidence type="ECO:0000313" key="1">
    <source>
        <dbReference type="EMBL" id="KAA6305538.1"/>
    </source>
</evidence>
<dbReference type="EC" id="2.7.7.-" evidence="1"/>
<keyword evidence="1" id="KW-0548">Nucleotidyltransferase</keyword>
<keyword evidence="1" id="KW-0808">Transferase</keyword>
<name>A0A5J4P9A8_9ZZZZ</name>
<feature type="non-terminal residue" evidence="1">
    <location>
        <position position="1"/>
    </location>
</feature>